<protein>
    <submittedName>
        <fullName evidence="4">SH3 domain-containing protein</fullName>
    </submittedName>
</protein>
<dbReference type="EMBL" id="WNUI01000005">
    <property type="protein sequence ID" value="MDZ4908195.1"/>
    <property type="molecule type" value="Genomic_DNA"/>
</dbReference>
<organism evidence="4 5">
    <name type="scientific">Clostridium perfringens</name>
    <dbReference type="NCBI Taxonomy" id="1502"/>
    <lineage>
        <taxon>Bacteria</taxon>
        <taxon>Bacillati</taxon>
        <taxon>Bacillota</taxon>
        <taxon>Clostridia</taxon>
        <taxon>Eubacteriales</taxon>
        <taxon>Clostridiaceae</taxon>
        <taxon>Clostridium</taxon>
    </lineage>
</organism>
<dbReference type="Gene3D" id="2.30.30.40">
    <property type="entry name" value="SH3 Domains"/>
    <property type="match status" value="1"/>
</dbReference>
<dbReference type="InterPro" id="IPR008841">
    <property type="entry name" value="Siphovirus-type_tail_N"/>
</dbReference>
<evidence type="ECO:0000313" key="5">
    <source>
        <dbReference type="Proteomes" id="UP001288778"/>
    </source>
</evidence>
<feature type="domain" description="SH3b" evidence="2">
    <location>
        <begin position="308"/>
        <end position="357"/>
    </location>
</feature>
<dbReference type="Pfam" id="PF05709">
    <property type="entry name" value="Sipho_tail"/>
    <property type="match status" value="1"/>
</dbReference>
<reference evidence="4" key="1">
    <citation type="submission" date="2019-11" db="EMBL/GenBank/DDBJ databases">
        <title>Characterization of Clostridium perfringens isolates from swine manure treated agricultural soils.</title>
        <authorList>
            <person name="Wushke S.T."/>
        </authorList>
    </citation>
    <scope>NUCLEOTIDE SEQUENCE</scope>
    <source>
        <strain evidence="4">X94</strain>
    </source>
</reference>
<dbReference type="Pfam" id="PF22768">
    <property type="entry name" value="SPP1_Dit"/>
    <property type="match status" value="1"/>
</dbReference>
<dbReference type="InterPro" id="IPR054738">
    <property type="entry name" value="Siphovirus-type_tail_C"/>
</dbReference>
<evidence type="ECO:0000259" key="1">
    <source>
        <dbReference type="Pfam" id="PF05709"/>
    </source>
</evidence>
<dbReference type="InterPro" id="IPR003646">
    <property type="entry name" value="SH3-like_bac-type"/>
</dbReference>
<dbReference type="Pfam" id="PF08239">
    <property type="entry name" value="SH3_3"/>
    <property type="match status" value="1"/>
</dbReference>
<dbReference type="RefSeq" id="WP_198621124.1">
    <property type="nucleotide sequence ID" value="NZ_JACOHR010000014.1"/>
</dbReference>
<feature type="domain" description="Siphovirus-type tail component C-terminal" evidence="3">
    <location>
        <begin position="547"/>
        <end position="609"/>
    </location>
</feature>
<dbReference type="Proteomes" id="UP001288778">
    <property type="component" value="Unassembled WGS sequence"/>
</dbReference>
<evidence type="ECO:0000313" key="4">
    <source>
        <dbReference type="EMBL" id="MDZ4908195.1"/>
    </source>
</evidence>
<dbReference type="Gene3D" id="2.40.30.200">
    <property type="match status" value="1"/>
</dbReference>
<evidence type="ECO:0000259" key="2">
    <source>
        <dbReference type="Pfam" id="PF08239"/>
    </source>
</evidence>
<name>A0AAW9I2P5_CLOPF</name>
<sequence length="610" mass="67586">MSYQVRFAGNDLHDYCKILEVKRDILPQRENFSKEVPTMWGSLYTGYHYAERIITLSIAIVSISKEDYMNKVRALADVLDVANPSRLYISDEPRKYYYAVLDGSTDLDRLFNTAKVDINFICHDPLAYSDDWKAFIPDSKGIFTFENGGTTSTYPYIRAQFKADACFFQCTNPKGDTVLIGQPKDSTLENSSLNTTVLDENCSDSGNFLPLSSSLLTNGRIMDGKLGVGSNGQGLVCTNFGSLTDKKWCGGGLKRSIGDNLEEFEVEIDVIFSSQGENYSDGGTIPPTTPPPSGGGNLGTYKVTTKAGLNVRADSTTSSSVRACMPYGTEVQVIEIKNGWCRHNYKDLNGWSSMQYMAKVSENRASTRSDEADSELGIIEVYGYDQHGTTLFINQIYDGNQYYEFTEPKVFIGTEKVLGQTQGCPPPRKVVVKDDDGKESSYFDVSGVFGEYNDCVGKFVIRRERAGNGTYLWSASFSKYENGNVVKRMETSNGFSSSAFPTGALNSFGIFIGRYGSEFEPVDVMVVDHIRVKRLNPPSRTETNLEIFGAGDVLDINFQAGTVYKNNIPFLTNIDIGSEFFSIPSGRSQIIVRSDDTSVEVTAGFQERFL</sequence>
<dbReference type="NCBIfam" id="TIGR01633">
    <property type="entry name" value="phi3626_gp14_N"/>
    <property type="match status" value="1"/>
</dbReference>
<feature type="domain" description="Siphovirus-type tail component RIFT-related" evidence="1">
    <location>
        <begin position="20"/>
        <end position="122"/>
    </location>
</feature>
<gene>
    <name evidence="4" type="ORF">GNF68_03795</name>
</gene>
<dbReference type="AlphaFoldDB" id="A0AAW9I2P5"/>
<dbReference type="Gene3D" id="2.60.120.860">
    <property type="match status" value="1"/>
</dbReference>
<dbReference type="InterPro" id="IPR006520">
    <property type="entry name" value="Dit_BPSPP_N"/>
</dbReference>
<proteinExistence type="predicted"/>
<evidence type="ECO:0000259" key="3">
    <source>
        <dbReference type="Pfam" id="PF22768"/>
    </source>
</evidence>
<comment type="caution">
    <text evidence="4">The sequence shown here is derived from an EMBL/GenBank/DDBJ whole genome shotgun (WGS) entry which is preliminary data.</text>
</comment>
<accession>A0AAW9I2P5</accession>